<organism evidence="2 3">
    <name type="scientific">Batillaria attramentaria</name>
    <dbReference type="NCBI Taxonomy" id="370345"/>
    <lineage>
        <taxon>Eukaryota</taxon>
        <taxon>Metazoa</taxon>
        <taxon>Spiralia</taxon>
        <taxon>Lophotrochozoa</taxon>
        <taxon>Mollusca</taxon>
        <taxon>Gastropoda</taxon>
        <taxon>Caenogastropoda</taxon>
        <taxon>Sorbeoconcha</taxon>
        <taxon>Cerithioidea</taxon>
        <taxon>Batillariidae</taxon>
        <taxon>Batillaria</taxon>
    </lineage>
</organism>
<accession>A0ABD0KM86</accession>
<evidence type="ECO:0000313" key="2">
    <source>
        <dbReference type="EMBL" id="KAK7488128.1"/>
    </source>
</evidence>
<dbReference type="AlphaFoldDB" id="A0ABD0KM86"/>
<evidence type="ECO:0000256" key="1">
    <source>
        <dbReference type="SAM" id="MobiDB-lite"/>
    </source>
</evidence>
<reference evidence="2 3" key="1">
    <citation type="journal article" date="2023" name="Sci. Data">
        <title>Genome assembly of the Korean intertidal mud-creeper Batillaria attramentaria.</title>
        <authorList>
            <person name="Patra A.K."/>
            <person name="Ho P.T."/>
            <person name="Jun S."/>
            <person name="Lee S.J."/>
            <person name="Kim Y."/>
            <person name="Won Y.J."/>
        </authorList>
    </citation>
    <scope>NUCLEOTIDE SEQUENCE [LARGE SCALE GENOMIC DNA]</scope>
    <source>
        <strain evidence="2">Wonlab-2016</strain>
    </source>
</reference>
<proteinExistence type="predicted"/>
<protein>
    <submittedName>
        <fullName evidence="2">Uncharacterized protein</fullName>
    </submittedName>
</protein>
<name>A0ABD0KM86_9CAEN</name>
<feature type="region of interest" description="Disordered" evidence="1">
    <location>
        <begin position="25"/>
        <end position="47"/>
    </location>
</feature>
<dbReference type="Proteomes" id="UP001519460">
    <property type="component" value="Unassembled WGS sequence"/>
</dbReference>
<sequence length="122" mass="13775">MHVVLWRTCDAHVTTVTRTGTSPVVIKATSKSRPRQPPPAPRESPGEVLLSRALDFQRRSISQMLTSEACLFHRMFHQLLSEALNRLSSHPFITQSHFLFKPQSPPGGQTRFFLSLEAEHSV</sequence>
<comment type="caution">
    <text evidence="2">The sequence shown here is derived from an EMBL/GenBank/DDBJ whole genome shotgun (WGS) entry which is preliminary data.</text>
</comment>
<dbReference type="EMBL" id="JACVVK020000154">
    <property type="protein sequence ID" value="KAK7488128.1"/>
    <property type="molecule type" value="Genomic_DNA"/>
</dbReference>
<gene>
    <name evidence="2" type="ORF">BaRGS_00020570</name>
</gene>
<evidence type="ECO:0000313" key="3">
    <source>
        <dbReference type="Proteomes" id="UP001519460"/>
    </source>
</evidence>
<keyword evidence="3" id="KW-1185">Reference proteome</keyword>